<dbReference type="GeneID" id="9478549"/>
<organism evidence="5 6">
    <name type="scientific">Phytophthora infestans (strain T30-4)</name>
    <name type="common">Potato late blight agent</name>
    <dbReference type="NCBI Taxonomy" id="403677"/>
    <lineage>
        <taxon>Eukaryota</taxon>
        <taxon>Sar</taxon>
        <taxon>Stramenopiles</taxon>
        <taxon>Oomycota</taxon>
        <taxon>Peronosporomycetes</taxon>
        <taxon>Peronosporales</taxon>
        <taxon>Peronosporaceae</taxon>
        <taxon>Phytophthora</taxon>
    </lineage>
</organism>
<dbReference type="RefSeq" id="XP_002898431.1">
    <property type="nucleotide sequence ID" value="XM_002898385.1"/>
</dbReference>
<keyword evidence="6" id="KW-1185">Reference proteome</keyword>
<name>D0NRD2_PHYIT</name>
<evidence type="ECO:0000256" key="2">
    <source>
        <dbReference type="ARBA" id="ARBA00009520"/>
    </source>
</evidence>
<comment type="subcellular location">
    <subcellularLocation>
        <location evidence="1">Secreted</location>
    </subcellularLocation>
</comment>
<dbReference type="eggNOG" id="ENOG502RG2Y">
    <property type="taxonomic scope" value="Eukaryota"/>
</dbReference>
<dbReference type="PANTHER" id="PTHR33657">
    <property type="entry name" value="DOMAIN PROTEIN, PUTATIVE (AFU_ORTHOLOGUE AFUA_5G00600)-RELATED"/>
    <property type="match status" value="1"/>
</dbReference>
<dbReference type="KEGG" id="pif:PITG_23055"/>
<evidence type="ECO:0000256" key="3">
    <source>
        <dbReference type="ARBA" id="ARBA00022525"/>
    </source>
</evidence>
<evidence type="ECO:0000313" key="5">
    <source>
        <dbReference type="EMBL" id="EEY63254.1"/>
    </source>
</evidence>
<reference evidence="6" key="1">
    <citation type="journal article" date="2009" name="Nature">
        <title>Genome sequence and analysis of the Irish potato famine pathogen Phytophthora infestans.</title>
        <authorList>
            <consortium name="The Broad Institute Genome Sequencing Platform"/>
            <person name="Haas B.J."/>
            <person name="Kamoun S."/>
            <person name="Zody M.C."/>
            <person name="Jiang R.H."/>
            <person name="Handsaker R.E."/>
            <person name="Cano L.M."/>
            <person name="Grabherr M."/>
            <person name="Kodira C.D."/>
            <person name="Raffaele S."/>
            <person name="Torto-Alalibo T."/>
            <person name="Bozkurt T.O."/>
            <person name="Ah-Fong A.M."/>
            <person name="Alvarado L."/>
            <person name="Anderson V.L."/>
            <person name="Armstrong M.R."/>
            <person name="Avrova A."/>
            <person name="Baxter L."/>
            <person name="Beynon J."/>
            <person name="Boevink P.C."/>
            <person name="Bollmann S.R."/>
            <person name="Bos J.I."/>
            <person name="Bulone V."/>
            <person name="Cai G."/>
            <person name="Cakir C."/>
            <person name="Carrington J.C."/>
            <person name="Chawner M."/>
            <person name="Conti L."/>
            <person name="Costanzo S."/>
            <person name="Ewan R."/>
            <person name="Fahlgren N."/>
            <person name="Fischbach M.A."/>
            <person name="Fugelstad J."/>
            <person name="Gilroy E.M."/>
            <person name="Gnerre S."/>
            <person name="Green P.J."/>
            <person name="Grenville-Briggs L.J."/>
            <person name="Griffith J."/>
            <person name="Grunwald N.J."/>
            <person name="Horn K."/>
            <person name="Horner N.R."/>
            <person name="Hu C.H."/>
            <person name="Huitema E."/>
            <person name="Jeong D.H."/>
            <person name="Jones A.M."/>
            <person name="Jones J.D."/>
            <person name="Jones R.W."/>
            <person name="Karlsson E.K."/>
            <person name="Kunjeti S.G."/>
            <person name="Lamour K."/>
            <person name="Liu Z."/>
            <person name="Ma L."/>
            <person name="Maclean D."/>
            <person name="Chibucos M.C."/>
            <person name="McDonald H."/>
            <person name="McWalters J."/>
            <person name="Meijer H.J."/>
            <person name="Morgan W."/>
            <person name="Morris P.F."/>
            <person name="Munro C.A."/>
            <person name="O'Neill K."/>
            <person name="Ospina-Giraldo M."/>
            <person name="Pinzon A."/>
            <person name="Pritchard L."/>
            <person name="Ramsahoye B."/>
            <person name="Ren Q."/>
            <person name="Restrepo S."/>
            <person name="Roy S."/>
            <person name="Sadanandom A."/>
            <person name="Savidor A."/>
            <person name="Schornack S."/>
            <person name="Schwartz D.C."/>
            <person name="Schumann U.D."/>
            <person name="Schwessinger B."/>
            <person name="Seyer L."/>
            <person name="Sharpe T."/>
            <person name="Silvar C."/>
            <person name="Song J."/>
            <person name="Studholme D.J."/>
            <person name="Sykes S."/>
            <person name="Thines M."/>
            <person name="van de Vondervoort P.J."/>
            <person name="Phuntumart V."/>
            <person name="Wawra S."/>
            <person name="Weide R."/>
            <person name="Win J."/>
            <person name="Young C."/>
            <person name="Zhou S."/>
            <person name="Fry W."/>
            <person name="Meyers B.C."/>
            <person name="van West P."/>
            <person name="Ristaino J."/>
            <person name="Govers F."/>
            <person name="Birch P.R."/>
            <person name="Whisson S.C."/>
            <person name="Judelson H.S."/>
            <person name="Nusbaum C."/>
        </authorList>
    </citation>
    <scope>NUCLEOTIDE SEQUENCE [LARGE SCALE GENOMIC DNA]</scope>
    <source>
        <strain evidence="6">T30-4</strain>
    </source>
</reference>
<comment type="similarity">
    <text evidence="2">Belongs to the Necrosis inducing protein (NPP1) family.</text>
</comment>
<protein>
    <submittedName>
        <fullName evidence="5">NPP1-like protein</fullName>
    </submittedName>
</protein>
<dbReference type="OMA" id="NICVPFP"/>
<evidence type="ECO:0000313" key="6">
    <source>
        <dbReference type="Proteomes" id="UP000006643"/>
    </source>
</evidence>
<evidence type="ECO:0000256" key="1">
    <source>
        <dbReference type="ARBA" id="ARBA00004613"/>
    </source>
</evidence>
<dbReference type="InterPro" id="IPR008701">
    <property type="entry name" value="NPP1"/>
</dbReference>
<dbReference type="Pfam" id="PF05630">
    <property type="entry name" value="NPP1"/>
    <property type="match status" value="1"/>
</dbReference>
<dbReference type="InParanoid" id="D0NRD2"/>
<dbReference type="AlphaFoldDB" id="D0NRD2"/>
<dbReference type="OrthoDB" id="147163at2759"/>
<accession>D0NRD2</accession>
<dbReference type="EMBL" id="DS028154">
    <property type="protein sequence ID" value="EEY63254.1"/>
    <property type="molecule type" value="Genomic_DNA"/>
</dbReference>
<sequence>MLFCAVIACARDCLCSASINHDKVHVCVPFPAVNAEGETTGGLQGSTGNDACKYAPLGSQVYGRAGWYKDVWAIMYAWYFPKGFFMEFASRRRDWKSVVVWINNPGFETPMIAGASMSKSGAKYAKETKMLQKYFVGSGRGWETAISNTSLRFKFNTNIGHGSLDLSVEKGEYQDLIMWEQLTGAARAALNDGKNFRNAEVPISDEHFEKHLDSAWPL</sequence>
<dbReference type="PANTHER" id="PTHR33657:SF8">
    <property type="entry name" value="DOMAIN PROTEIN, PUTATIVE (AFU_ORTHOLOGUE AFUA_5G00600)-RELATED"/>
    <property type="match status" value="1"/>
</dbReference>
<dbReference type="STRING" id="403677.D0NRD2"/>
<keyword evidence="3" id="KW-0964">Secreted</keyword>
<proteinExistence type="inferred from homology"/>
<dbReference type="GO" id="GO:0005576">
    <property type="term" value="C:extracellular region"/>
    <property type="evidence" value="ECO:0007669"/>
    <property type="project" value="UniProtKB-SubCell"/>
</dbReference>
<keyword evidence="4" id="KW-0843">Virulence</keyword>
<dbReference type="HOGENOM" id="CLU_062263_1_0_1"/>
<dbReference type="VEuPathDB" id="FungiDB:PITG_23055"/>
<evidence type="ECO:0000256" key="4">
    <source>
        <dbReference type="ARBA" id="ARBA00023026"/>
    </source>
</evidence>
<dbReference type="Proteomes" id="UP000006643">
    <property type="component" value="Unassembled WGS sequence"/>
</dbReference>
<gene>
    <name evidence="5" type="ORF">PITG_23055</name>
</gene>
<dbReference type="PIRSF" id="PIRSF029958">
    <property type="entry name" value="Necrosis-inducing_protein"/>
    <property type="match status" value="1"/>
</dbReference>